<dbReference type="PANTHER" id="PTHR34704">
    <property type="entry name" value="ATPASE"/>
    <property type="match status" value="1"/>
</dbReference>
<dbReference type="Gene3D" id="3.40.50.300">
    <property type="entry name" value="P-loop containing nucleotide triphosphate hydrolases"/>
    <property type="match status" value="1"/>
</dbReference>
<dbReference type="SUPFAM" id="SSF52540">
    <property type="entry name" value="P-loop containing nucleoside triphosphate hydrolases"/>
    <property type="match status" value="1"/>
</dbReference>
<name>A0A7G9Z8C9_9EURY</name>
<dbReference type="AlphaFoldDB" id="A0A7G9Z8C9"/>
<feature type="domain" description="ATPase" evidence="1">
    <location>
        <begin position="3"/>
        <end position="193"/>
    </location>
</feature>
<dbReference type="InterPro" id="IPR036390">
    <property type="entry name" value="WH_DNA-bd_sf"/>
</dbReference>
<dbReference type="InterPro" id="IPR011579">
    <property type="entry name" value="ATPase_dom"/>
</dbReference>
<evidence type="ECO:0000313" key="3">
    <source>
        <dbReference type="EMBL" id="QNO56513.1"/>
    </source>
</evidence>
<organism evidence="3">
    <name type="scientific">Candidatus Methanophaga sp. ANME-1 ERB7</name>
    <dbReference type="NCBI Taxonomy" id="2759913"/>
    <lineage>
        <taxon>Archaea</taxon>
        <taxon>Methanobacteriati</taxon>
        <taxon>Methanobacteriota</taxon>
        <taxon>Stenosarchaea group</taxon>
        <taxon>Methanomicrobia</taxon>
        <taxon>Candidatus Methanophagales</taxon>
        <taxon>Candidatus Methanophagaceae</taxon>
        <taxon>Candidatus Methanophaga</taxon>
    </lineage>
</organism>
<dbReference type="InterPro" id="IPR004256">
    <property type="entry name" value="DUF234"/>
</dbReference>
<evidence type="ECO:0000259" key="1">
    <source>
        <dbReference type="Pfam" id="PF01637"/>
    </source>
</evidence>
<gene>
    <name evidence="3" type="ORF">CNIFIPMI_00005</name>
</gene>
<dbReference type="SUPFAM" id="SSF46785">
    <property type="entry name" value="Winged helix' DNA-binding domain"/>
    <property type="match status" value="1"/>
</dbReference>
<dbReference type="PANTHER" id="PTHR34704:SF1">
    <property type="entry name" value="ATPASE"/>
    <property type="match status" value="1"/>
</dbReference>
<reference evidence="3" key="1">
    <citation type="submission" date="2020-06" db="EMBL/GenBank/DDBJ databases">
        <title>Unique genomic features of the anaerobic methanotrophic archaea.</title>
        <authorList>
            <person name="Chadwick G.L."/>
            <person name="Skennerton C.T."/>
            <person name="Laso-Perez R."/>
            <person name="Leu A.O."/>
            <person name="Speth D.R."/>
            <person name="Yu H."/>
            <person name="Morgan-Lang C."/>
            <person name="Hatzenpichler R."/>
            <person name="Goudeau D."/>
            <person name="Malmstrom R."/>
            <person name="Brazelton W.J."/>
            <person name="Woyke T."/>
            <person name="Hallam S.J."/>
            <person name="Tyson G.W."/>
            <person name="Wegener G."/>
            <person name="Boetius A."/>
            <person name="Orphan V."/>
        </authorList>
    </citation>
    <scope>NUCLEOTIDE SEQUENCE</scope>
</reference>
<dbReference type="EMBL" id="MT631658">
    <property type="protein sequence ID" value="QNO56513.1"/>
    <property type="molecule type" value="Genomic_DNA"/>
</dbReference>
<dbReference type="InterPro" id="IPR027417">
    <property type="entry name" value="P-loop_NTPase"/>
</dbReference>
<evidence type="ECO:0008006" key="4">
    <source>
        <dbReference type="Google" id="ProtNLM"/>
    </source>
</evidence>
<evidence type="ECO:0000259" key="2">
    <source>
        <dbReference type="Pfam" id="PF03008"/>
    </source>
</evidence>
<protein>
    <recommendedName>
        <fullName evidence="4">ATPase domain-containing protein</fullName>
    </recommendedName>
</protein>
<dbReference type="Pfam" id="PF03008">
    <property type="entry name" value="DUF234"/>
    <property type="match status" value="1"/>
</dbReference>
<feature type="domain" description="DUF234" evidence="2">
    <location>
        <begin position="299"/>
        <end position="400"/>
    </location>
</feature>
<dbReference type="GO" id="GO:0005524">
    <property type="term" value="F:ATP binding"/>
    <property type="evidence" value="ECO:0007669"/>
    <property type="project" value="InterPro"/>
</dbReference>
<accession>A0A7G9Z8C9</accession>
<sequence length="451" mass="52623">MKFINRQKELDAIKAKLNGPDLDLYVIYGRRRIGKTTLALASVKGKDFIYYLATEENNLKKLKDVASRVEPRIKYVEADLEAIFNFLKDKIIIIDEFPNLIKENPKVVSELQRIVDVLLANTKTKLILLGSSISMMESQVLSYHAPLYGRKTGQLKLSALKFAELTDFFPESTTEERIEIYGFSDGIPFYLAKINYPFWEWLDDELKKVDTFLKSEIDFLMKYEFSDVKTYKKILGAIASGHTKLGEIRDYIGAKGTDISPYLRNLIDVELVERKTPLIDNVKSRRSRYYIQDNFVNFWFRFINPNITFIEEAIFSATEIKAVYNRYLGHVFEKVCREFLIEKRDSLPCRIPKIGGQWGAIPKHEKGRNQYEIDIVTLDEESKEIGFFECKYRTLKFKDAFDILAELRTKSGYVDWNTNKRKEHFGLIAKKITGKETLRKEGFIVFDFDDF</sequence>
<dbReference type="Pfam" id="PF01637">
    <property type="entry name" value="ATPase_2"/>
    <property type="match status" value="1"/>
</dbReference>
<proteinExistence type="predicted"/>